<organism evidence="2 3">
    <name type="scientific">Candidatus Yanofskybacteria bacterium GW2011_GWE2_40_11</name>
    <dbReference type="NCBI Taxonomy" id="1619033"/>
    <lineage>
        <taxon>Bacteria</taxon>
        <taxon>Candidatus Yanofskyibacteriota</taxon>
    </lineage>
</organism>
<dbReference type="SUPFAM" id="SSF53756">
    <property type="entry name" value="UDP-Glycosyltransferase/glycogen phosphorylase"/>
    <property type="match status" value="1"/>
</dbReference>
<evidence type="ECO:0000313" key="2">
    <source>
        <dbReference type="EMBL" id="KKR40736.1"/>
    </source>
</evidence>
<feature type="domain" description="Glycosyl transferase family 1" evidence="1">
    <location>
        <begin position="173"/>
        <end position="335"/>
    </location>
</feature>
<evidence type="ECO:0000259" key="1">
    <source>
        <dbReference type="Pfam" id="PF00534"/>
    </source>
</evidence>
<dbReference type="PANTHER" id="PTHR12526">
    <property type="entry name" value="GLYCOSYLTRANSFERASE"/>
    <property type="match status" value="1"/>
</dbReference>
<keyword evidence="2" id="KW-0808">Transferase</keyword>
<sequence>MNICYFGDFNPRYIRNSVIVEGLRANGLEVSLCNFSTKNRFLKFIKLTQAYLNSHRKSDFIIVGSSDTSRWLVLLIKAISSKPIFWDAHYSIYDTYVNDRNLIGRKSLKAAYYWFIDWMGCYLADYILLDTNAHIEYFCDLFSADKNKFIRVLVGADKNLLVSMARSGRIMKKDKNIFLVNFHGRYIPLQGVENVVLAAKKLETYQDIKFNLIGSGQTYKEVRRLSSSLDIKNINFIDRVSYEDVAKYIDICDISLGIFGGSEKAKRVIPNKLYEAIALDRPVITEDSLAIREVFENDKNIILCQRESADDLAKKILLIKQNPDLYKTIVANAKELFDKKLMPEFVVGDLINKIKYEK</sequence>
<dbReference type="PANTHER" id="PTHR12526:SF634">
    <property type="entry name" value="BLL3361 PROTEIN"/>
    <property type="match status" value="1"/>
</dbReference>
<dbReference type="Pfam" id="PF00534">
    <property type="entry name" value="Glycos_transf_1"/>
    <property type="match status" value="1"/>
</dbReference>
<gene>
    <name evidence="2" type="ORF">UT75_C0005G0044</name>
</gene>
<dbReference type="InterPro" id="IPR001296">
    <property type="entry name" value="Glyco_trans_1"/>
</dbReference>
<accession>A0A0G0QTT1</accession>
<dbReference type="EMBL" id="LBXZ01000005">
    <property type="protein sequence ID" value="KKR40736.1"/>
    <property type="molecule type" value="Genomic_DNA"/>
</dbReference>
<reference evidence="2 3" key="1">
    <citation type="journal article" date="2015" name="Nature">
        <title>rRNA introns, odd ribosomes, and small enigmatic genomes across a large radiation of phyla.</title>
        <authorList>
            <person name="Brown C.T."/>
            <person name="Hug L.A."/>
            <person name="Thomas B.C."/>
            <person name="Sharon I."/>
            <person name="Castelle C.J."/>
            <person name="Singh A."/>
            <person name="Wilkins M.J."/>
            <person name="Williams K.H."/>
            <person name="Banfield J.F."/>
        </authorList>
    </citation>
    <scope>NUCLEOTIDE SEQUENCE [LARGE SCALE GENOMIC DNA]</scope>
</reference>
<dbReference type="Gene3D" id="3.40.50.2000">
    <property type="entry name" value="Glycogen Phosphorylase B"/>
    <property type="match status" value="2"/>
</dbReference>
<dbReference type="Proteomes" id="UP000034072">
    <property type="component" value="Unassembled WGS sequence"/>
</dbReference>
<dbReference type="GO" id="GO:0016757">
    <property type="term" value="F:glycosyltransferase activity"/>
    <property type="evidence" value="ECO:0007669"/>
    <property type="project" value="InterPro"/>
</dbReference>
<protein>
    <submittedName>
        <fullName evidence="2">Glycosyl transferase group 1</fullName>
    </submittedName>
</protein>
<evidence type="ECO:0000313" key="3">
    <source>
        <dbReference type="Proteomes" id="UP000034072"/>
    </source>
</evidence>
<proteinExistence type="predicted"/>
<dbReference type="AlphaFoldDB" id="A0A0G0QTT1"/>
<comment type="caution">
    <text evidence="2">The sequence shown here is derived from an EMBL/GenBank/DDBJ whole genome shotgun (WGS) entry which is preliminary data.</text>
</comment>
<name>A0A0G0QTT1_9BACT</name>